<accession>A0ABS6SD15</accession>
<evidence type="ECO:0000259" key="2">
    <source>
        <dbReference type="Pfam" id="PF00814"/>
    </source>
</evidence>
<proteinExistence type="predicted"/>
<evidence type="ECO:0000256" key="1">
    <source>
        <dbReference type="SAM" id="MobiDB-lite"/>
    </source>
</evidence>
<protein>
    <submittedName>
        <fullName evidence="3">tRNA (Adenosine(37)-N6)-threonylcarbamoyltransferase complex dimerization subunit type 1 TsaB</fullName>
        <ecNumber evidence="3">2.3.1.234</ecNumber>
    </submittedName>
</protein>
<dbReference type="GO" id="GO:0061711">
    <property type="term" value="F:tRNA N(6)-L-threonylcarbamoyladenine synthase activity"/>
    <property type="evidence" value="ECO:0007669"/>
    <property type="project" value="UniProtKB-EC"/>
</dbReference>
<evidence type="ECO:0000313" key="4">
    <source>
        <dbReference type="Proteomes" id="UP000722336"/>
    </source>
</evidence>
<dbReference type="Pfam" id="PF00814">
    <property type="entry name" value="TsaD"/>
    <property type="match status" value="1"/>
</dbReference>
<organism evidence="3 4">
    <name type="scientific">Pacificimonas pallii</name>
    <dbReference type="NCBI Taxonomy" id="2827236"/>
    <lineage>
        <taxon>Bacteria</taxon>
        <taxon>Pseudomonadati</taxon>
        <taxon>Pseudomonadota</taxon>
        <taxon>Alphaproteobacteria</taxon>
        <taxon>Sphingomonadales</taxon>
        <taxon>Sphingosinicellaceae</taxon>
        <taxon>Pacificimonas</taxon>
    </lineage>
</organism>
<sequence length="203" mass="20824">MRLAIGTAHRACSLALIDGSKVVKAVHEIIGRGHAERLIPMIAALLGETRPGSIVVEIGPGSFTGMRVGIAAARALGVAWDVPVSGITSTEVLAARAFRDHADLPEITVALDGGRGEVFVQHFTRDGGETGPPAAVPAEQAAIVGGAVIGTGTPMIVIPAHVRVLGTDMPDMADVAALIPPAGQDRPPAPLYVRAPDAKPPQR</sequence>
<feature type="domain" description="Gcp-like" evidence="2">
    <location>
        <begin position="28"/>
        <end position="130"/>
    </location>
</feature>
<dbReference type="EMBL" id="JAGSPA010000002">
    <property type="protein sequence ID" value="MBV7256302.1"/>
    <property type="molecule type" value="Genomic_DNA"/>
</dbReference>
<evidence type="ECO:0000313" key="3">
    <source>
        <dbReference type="EMBL" id="MBV7256302.1"/>
    </source>
</evidence>
<keyword evidence="3" id="KW-0012">Acyltransferase</keyword>
<dbReference type="RefSeq" id="WP_218444888.1">
    <property type="nucleotide sequence ID" value="NZ_JAGSPA010000002.1"/>
</dbReference>
<dbReference type="NCBIfam" id="TIGR03725">
    <property type="entry name" value="T6A_YeaZ"/>
    <property type="match status" value="1"/>
</dbReference>
<keyword evidence="3" id="KW-0808">Transferase</keyword>
<comment type="caution">
    <text evidence="3">The sequence shown here is derived from an EMBL/GenBank/DDBJ whole genome shotgun (WGS) entry which is preliminary data.</text>
</comment>
<feature type="region of interest" description="Disordered" evidence="1">
    <location>
        <begin position="180"/>
        <end position="203"/>
    </location>
</feature>
<dbReference type="InterPro" id="IPR022496">
    <property type="entry name" value="T6A_TsaB"/>
</dbReference>
<dbReference type="InterPro" id="IPR000905">
    <property type="entry name" value="Gcp-like_dom"/>
</dbReference>
<reference evidence="3 4" key="1">
    <citation type="submission" date="2021-04" db="EMBL/GenBank/DDBJ databases">
        <authorList>
            <person name="Pira H."/>
            <person name="Risdian C."/>
            <person name="Wink J."/>
        </authorList>
    </citation>
    <scope>NUCLEOTIDE SEQUENCE [LARGE SCALE GENOMIC DNA]</scope>
    <source>
        <strain evidence="3 4">WHA3</strain>
    </source>
</reference>
<dbReference type="Proteomes" id="UP000722336">
    <property type="component" value="Unassembled WGS sequence"/>
</dbReference>
<dbReference type="EC" id="2.3.1.234" evidence="3"/>
<keyword evidence="4" id="KW-1185">Reference proteome</keyword>
<name>A0ABS6SD15_9SPHN</name>
<gene>
    <name evidence="3" type="primary">tsaB</name>
    <name evidence="3" type="ORF">KCG44_05825</name>
</gene>